<dbReference type="AlphaFoldDB" id="A0A7G1NX04"/>
<dbReference type="InterPro" id="IPR000873">
    <property type="entry name" value="AMP-dep_synth/lig_dom"/>
</dbReference>
<dbReference type="Gene3D" id="3.40.50.12780">
    <property type="entry name" value="N-terminal domain of ligase-like"/>
    <property type="match status" value="1"/>
</dbReference>
<dbReference type="SUPFAM" id="SSF56801">
    <property type="entry name" value="Acetyl-CoA synthetase-like"/>
    <property type="match status" value="1"/>
</dbReference>
<dbReference type="EMBL" id="AP023440">
    <property type="protein sequence ID" value="BCL26117.1"/>
    <property type="molecule type" value="Genomic_DNA"/>
</dbReference>
<gene>
    <name evidence="3" type="ORF">GCM10017557_09760</name>
</gene>
<dbReference type="GO" id="GO:0016877">
    <property type="term" value="F:ligase activity, forming carbon-sulfur bonds"/>
    <property type="evidence" value="ECO:0007669"/>
    <property type="project" value="UniProtKB-ARBA"/>
</dbReference>
<evidence type="ECO:0000313" key="3">
    <source>
        <dbReference type="EMBL" id="BCL26117.1"/>
    </source>
</evidence>
<dbReference type="RefSeq" id="WP_190849485.1">
    <property type="nucleotide sequence ID" value="NZ_AP023440.1"/>
</dbReference>
<dbReference type="KEGG" id="sgm:GCM10017557_09760"/>
<sequence length="552" mass="59435">MIDWAGRLTPFPADVVERYRSAGLWGTRPIGAEFHEIAVGRAQHPAVVAEEGSLTYSELDEATDRLAVGLADLGLVPGDRVVVQLTNRLHSVVAWYGMLKAGLVPVCTLAAHRAHEIGSISRKVGAVAHLVESSPSGFDLVAFALDQRAGHPTMRHVLTAGAPAGASGTPIERLAGESDPALARERVAAIQAAIDPDEIACFQLSGGTTGAPKIIPRLHAEYWYNARAFAEVGGWDESTRTAHLIPIIHNAGITCGLHAVHSVGGTLVLGTAVLDQALPLVAREKTTDVLIGHGHYNIVDHPLFDDATASMRRVLLSGAKVPVRVFEPFESRGILVGQMFGMGEGFFATSTAASTREARLTTVGVPNSPYDEFRVLEPGTEQELPDGTVGELVTRGPYTIRGYFDAPDINATAFTSDGFYRTGDLVAVRTLGGERSLVVEGRLKDLISRGGEKISAEEVENLLLRHPRIVAAALVAMPDERLGERACAYLVAAGEPLTMQEVQEHLNALSLAKFKWPERLEWVPEMPKTPVGKLDKKFLHRDIVAKMTEVPR</sequence>
<protein>
    <submittedName>
        <fullName evidence="3">2,3-dihydroxybenzoate-AMP ligase</fullName>
    </submittedName>
</protein>
<dbReference type="PANTHER" id="PTHR43767">
    <property type="entry name" value="LONG-CHAIN-FATTY-ACID--COA LIGASE"/>
    <property type="match status" value="1"/>
</dbReference>
<dbReference type="InterPro" id="IPR020845">
    <property type="entry name" value="AMP-binding_CS"/>
</dbReference>
<dbReference type="InterPro" id="IPR042099">
    <property type="entry name" value="ANL_N_sf"/>
</dbReference>
<proteinExistence type="predicted"/>
<evidence type="ECO:0000313" key="4">
    <source>
        <dbReference type="Proteomes" id="UP000516444"/>
    </source>
</evidence>
<accession>A0A7G1NX04</accession>
<dbReference type="PANTHER" id="PTHR43767:SF10">
    <property type="entry name" value="SURFACTIN SYNTHASE SUBUNIT 1"/>
    <property type="match status" value="1"/>
</dbReference>
<dbReference type="Proteomes" id="UP000516444">
    <property type="component" value="Chromosome"/>
</dbReference>
<evidence type="ECO:0000259" key="2">
    <source>
        <dbReference type="Pfam" id="PF13193"/>
    </source>
</evidence>
<feature type="domain" description="AMP-dependent synthetase/ligase" evidence="1">
    <location>
        <begin position="36"/>
        <end position="404"/>
    </location>
</feature>
<dbReference type="PROSITE" id="PS00455">
    <property type="entry name" value="AMP_BINDING"/>
    <property type="match status" value="1"/>
</dbReference>
<dbReference type="Gene3D" id="3.30.300.30">
    <property type="match status" value="1"/>
</dbReference>
<dbReference type="Pfam" id="PF13193">
    <property type="entry name" value="AMP-binding_C"/>
    <property type="match status" value="1"/>
</dbReference>
<name>A0A7G1NX04_9ACTN</name>
<dbReference type="Pfam" id="PF00501">
    <property type="entry name" value="AMP-binding"/>
    <property type="match status" value="1"/>
</dbReference>
<keyword evidence="3" id="KW-0436">Ligase</keyword>
<evidence type="ECO:0000259" key="1">
    <source>
        <dbReference type="Pfam" id="PF00501"/>
    </source>
</evidence>
<organism evidence="3 4">
    <name type="scientific">Streptomyces aurantiacus</name>
    <dbReference type="NCBI Taxonomy" id="47760"/>
    <lineage>
        <taxon>Bacteria</taxon>
        <taxon>Bacillati</taxon>
        <taxon>Actinomycetota</taxon>
        <taxon>Actinomycetes</taxon>
        <taxon>Kitasatosporales</taxon>
        <taxon>Streptomycetaceae</taxon>
        <taxon>Streptomyces</taxon>
        <taxon>Streptomyces aurantiacus group</taxon>
    </lineage>
</organism>
<reference evidence="3 4" key="1">
    <citation type="journal article" date="2014" name="Int. J. Syst. Evol. Microbiol.">
        <title>Complete genome sequence of Corynebacterium casei LMG S-19264T (=DSM 44701T), isolated from a smear-ripened cheese.</title>
        <authorList>
            <consortium name="US DOE Joint Genome Institute (JGI-PGF)"/>
            <person name="Walter F."/>
            <person name="Albersmeier A."/>
            <person name="Kalinowski J."/>
            <person name="Ruckert C."/>
        </authorList>
    </citation>
    <scope>NUCLEOTIDE SEQUENCE [LARGE SCALE GENOMIC DNA]</scope>
    <source>
        <strain evidence="3 4">JCM 4677</strain>
    </source>
</reference>
<dbReference type="InterPro" id="IPR025110">
    <property type="entry name" value="AMP-bd_C"/>
</dbReference>
<feature type="domain" description="AMP-binding enzyme C-terminal" evidence="2">
    <location>
        <begin position="458"/>
        <end position="533"/>
    </location>
</feature>
<dbReference type="InterPro" id="IPR045851">
    <property type="entry name" value="AMP-bd_C_sf"/>
</dbReference>
<dbReference type="InterPro" id="IPR050237">
    <property type="entry name" value="ATP-dep_AMP-bd_enzyme"/>
</dbReference>
<keyword evidence="4" id="KW-1185">Reference proteome</keyword>